<accession>A0ABX7Q7Q6</accession>
<keyword evidence="3" id="KW-1185">Reference proteome</keyword>
<keyword evidence="1" id="KW-0732">Signal</keyword>
<sequence>MKIRLLTAILCMFAASVAVAAGPVPTGTVSGKFLGEGKVPLSKGSVVLFRRGSGPPPAPDRYWLVPDHVETMDDDGRFTVTVEEGTYFLAAIKRNDHLEIGPPRAGELFLIAADDKGKLLTFDVKGNGAVNVGTIGGARPISKETGMMRPGATAIEGRLVDGEGKPVEGAVVFAFTSQEMQGKPLYVSERSDSYGKYLLRVAEGGKYYLRVRSAYGGGAPDEGSIFATLGGDVPAAVSVTSGEVLKDVAIPVGRFERPIKGKGKR</sequence>
<protein>
    <submittedName>
        <fullName evidence="2">Carboxypeptidase regulatory-like domain-containing protein</fullName>
    </submittedName>
</protein>
<name>A0ABX7Q7Q6_9BACT</name>
<feature type="signal peptide" evidence="1">
    <location>
        <begin position="1"/>
        <end position="20"/>
    </location>
</feature>
<dbReference type="InterPro" id="IPR008969">
    <property type="entry name" value="CarboxyPept-like_regulatory"/>
</dbReference>
<dbReference type="SUPFAM" id="SSF49464">
    <property type="entry name" value="Carboxypeptidase regulatory domain-like"/>
    <property type="match status" value="1"/>
</dbReference>
<dbReference type="Proteomes" id="UP000663651">
    <property type="component" value="Chromosome"/>
</dbReference>
<organism evidence="2 3">
    <name type="scientific">Geobacter benzoatilyticus</name>
    <dbReference type="NCBI Taxonomy" id="2815309"/>
    <lineage>
        <taxon>Bacteria</taxon>
        <taxon>Pseudomonadati</taxon>
        <taxon>Thermodesulfobacteriota</taxon>
        <taxon>Desulfuromonadia</taxon>
        <taxon>Geobacterales</taxon>
        <taxon>Geobacteraceae</taxon>
        <taxon>Geobacter</taxon>
    </lineage>
</organism>
<evidence type="ECO:0000313" key="2">
    <source>
        <dbReference type="EMBL" id="QSV47404.1"/>
    </source>
</evidence>
<dbReference type="EMBL" id="CP071382">
    <property type="protein sequence ID" value="QSV47404.1"/>
    <property type="molecule type" value="Genomic_DNA"/>
</dbReference>
<proteinExistence type="predicted"/>
<evidence type="ECO:0000313" key="3">
    <source>
        <dbReference type="Proteomes" id="UP000663651"/>
    </source>
</evidence>
<evidence type="ECO:0000256" key="1">
    <source>
        <dbReference type="SAM" id="SignalP"/>
    </source>
</evidence>
<feature type="chain" id="PRO_5046837945" evidence="1">
    <location>
        <begin position="21"/>
        <end position="265"/>
    </location>
</feature>
<gene>
    <name evidence="2" type="ORF">JZM60_11165</name>
</gene>
<reference evidence="2 3" key="1">
    <citation type="submission" date="2021-03" db="EMBL/GenBank/DDBJ databases">
        <title>Geobacter metallireducens gen. nov. sp. nov., a microorganism capable of coupling the complete oxidation of organic compounds to the reduction of iron and other metals.</title>
        <authorList>
            <person name="Li Y."/>
        </authorList>
    </citation>
    <scope>NUCLEOTIDE SEQUENCE [LARGE SCALE GENOMIC DNA]</scope>
    <source>
        <strain evidence="2 3">Jerry-YX</strain>
    </source>
</reference>